<proteinExistence type="predicted"/>
<sequence>MNKSDRSSTAGAVERVNTLTIYEKYNFFKTHIGMFIAEPTYIETVALLKGMNYASNNNFLGNFNKWVNYKFNINTPFEWSVLIKYIYTGEINSIFNLEVQYINKNTSDILFLFDLIDEFLESSFSQSKMSCPTISDHNPIKK</sequence>
<organism evidence="1">
    <name type="scientific">uncultured Sulfurovum sp</name>
    <dbReference type="NCBI Taxonomy" id="269237"/>
    <lineage>
        <taxon>Bacteria</taxon>
        <taxon>Pseudomonadati</taxon>
        <taxon>Campylobacterota</taxon>
        <taxon>Epsilonproteobacteria</taxon>
        <taxon>Campylobacterales</taxon>
        <taxon>Sulfurovaceae</taxon>
        <taxon>Sulfurovum</taxon>
        <taxon>environmental samples</taxon>
    </lineage>
</organism>
<accession>A0A6S6UEF7</accession>
<name>A0A6S6UEF7_9BACT</name>
<evidence type="ECO:0000313" key="1">
    <source>
        <dbReference type="EMBL" id="CAA6827994.1"/>
    </source>
</evidence>
<protein>
    <submittedName>
        <fullName evidence="1">Uncharacterized protein</fullName>
    </submittedName>
</protein>
<dbReference type="EMBL" id="CACVAS010000168">
    <property type="protein sequence ID" value="CAA6827994.1"/>
    <property type="molecule type" value="Genomic_DNA"/>
</dbReference>
<dbReference type="AlphaFoldDB" id="A0A6S6UEF7"/>
<reference evidence="1" key="1">
    <citation type="submission" date="2020-01" db="EMBL/GenBank/DDBJ databases">
        <authorList>
            <person name="Meier V. D."/>
            <person name="Meier V D."/>
        </authorList>
    </citation>
    <scope>NUCLEOTIDE SEQUENCE</scope>
    <source>
        <strain evidence="1">HLG_WM_MAG_01</strain>
    </source>
</reference>
<gene>
    <name evidence="1" type="ORF">HELGO_WM9637</name>
</gene>